<keyword evidence="11" id="KW-1185">Reference proteome</keyword>
<accession>A0ABX6INU4</accession>
<evidence type="ECO:0000256" key="5">
    <source>
        <dbReference type="ARBA" id="ARBA00022989"/>
    </source>
</evidence>
<sequence length="497" mass="56285">MEENASARTNTGVDTNKHHPHNPPSARPVPDPEPTGSSVDPDAAAPKPKRGGHLYQIDFVRLVTFAAVILDHVILGLMSATAVVAGGVGLLCRYTRYSFFALTGFVQTYQYRDRELKPVDYWRRRYKLIGLPFLVWSLFYWGYTRYRRGGIDALTDIFNSWSSIGTALKSITYDLITGHAFYHMYFMSVSMQIYLVFPAVLWVLKRTWGYHRYLLAISFAFHAWLIWRMMLPPLEFFQSGLPGKLWSHLTITLLPYQFFILAGCVAAMHLEAFQAFMIRWRVHLIAAGLVVVGITLWWYNTAYHEGRGNVMHGTEFDRMFRATNVFSIYNIAAFIAIIVILYCLGTIWQQRRTKGSLADTFMAKAADRSYGIYLAHALALAELMRFLREHPDGPLWPKIIITYIVTCALTVFVVEVLRRSPISLITTGRSTIDWREQNEVRSAAVAVGAIVLGIVLRYGFEMVVGQLITGTGLLLLVSAAVVGYKRRRAALEEGATV</sequence>
<dbReference type="InterPro" id="IPR002656">
    <property type="entry name" value="Acyl_transf_3_dom"/>
</dbReference>
<evidence type="ECO:0000259" key="9">
    <source>
        <dbReference type="Pfam" id="PF01757"/>
    </source>
</evidence>
<evidence type="ECO:0000256" key="6">
    <source>
        <dbReference type="ARBA" id="ARBA00023136"/>
    </source>
</evidence>
<evidence type="ECO:0000256" key="3">
    <source>
        <dbReference type="ARBA" id="ARBA00022475"/>
    </source>
</evidence>
<feature type="transmembrane region" description="Helical" evidence="8">
    <location>
        <begin position="369"/>
        <end position="387"/>
    </location>
</feature>
<feature type="region of interest" description="Disordered" evidence="7">
    <location>
        <begin position="1"/>
        <end position="48"/>
    </location>
</feature>
<feature type="transmembrane region" description="Helical" evidence="8">
    <location>
        <begin position="282"/>
        <end position="299"/>
    </location>
</feature>
<evidence type="ECO:0000256" key="2">
    <source>
        <dbReference type="ARBA" id="ARBA00007400"/>
    </source>
</evidence>
<evidence type="ECO:0000256" key="1">
    <source>
        <dbReference type="ARBA" id="ARBA00004651"/>
    </source>
</evidence>
<feature type="transmembrane region" description="Helical" evidence="8">
    <location>
        <begin position="251"/>
        <end position="270"/>
    </location>
</feature>
<keyword evidence="3" id="KW-1003">Cell membrane</keyword>
<dbReference type="PANTHER" id="PTHR40074:SF2">
    <property type="entry name" value="O-ACETYLTRANSFERASE WECH"/>
    <property type="match status" value="1"/>
</dbReference>
<feature type="transmembrane region" description="Helical" evidence="8">
    <location>
        <begin position="213"/>
        <end position="231"/>
    </location>
</feature>
<feature type="compositionally biased region" description="Pro residues" evidence="7">
    <location>
        <begin position="22"/>
        <end position="33"/>
    </location>
</feature>
<feature type="transmembrane region" description="Helical" evidence="8">
    <location>
        <begin position="438"/>
        <end position="458"/>
    </location>
</feature>
<feature type="compositionally biased region" description="Polar residues" evidence="7">
    <location>
        <begin position="1"/>
        <end position="14"/>
    </location>
</feature>
<dbReference type="RefSeq" id="WP_213245062.1">
    <property type="nucleotide sequence ID" value="NZ_CP045806.1"/>
</dbReference>
<evidence type="ECO:0000256" key="7">
    <source>
        <dbReference type="SAM" id="MobiDB-lite"/>
    </source>
</evidence>
<dbReference type="Pfam" id="PF01757">
    <property type="entry name" value="Acyl_transf_3"/>
    <property type="match status" value="1"/>
</dbReference>
<reference evidence="10" key="1">
    <citation type="journal article" date="2021" name="Nat. Microbiol.">
        <title>Cocultivation of an ultrasmall environmental parasitic bacterium with lytic ability against bacteria associated with wastewater foams.</title>
        <authorList>
            <person name="Batinovic S."/>
            <person name="Rose J.J.A."/>
            <person name="Ratcliffe J."/>
            <person name="Seviour R.J."/>
            <person name="Petrovski S."/>
        </authorList>
    </citation>
    <scope>NUCLEOTIDE SEQUENCE</scope>
    <source>
        <strain evidence="10">CON9</strain>
    </source>
</reference>
<evidence type="ECO:0000313" key="11">
    <source>
        <dbReference type="Proteomes" id="UP001059836"/>
    </source>
</evidence>
<comment type="subcellular location">
    <subcellularLocation>
        <location evidence="1">Cell membrane</location>
        <topology evidence="1">Multi-pass membrane protein</topology>
    </subcellularLocation>
</comment>
<keyword evidence="10" id="KW-0808">Transferase</keyword>
<feature type="domain" description="Acyltransferase 3" evidence="9">
    <location>
        <begin position="55"/>
        <end position="413"/>
    </location>
</feature>
<dbReference type="GO" id="GO:0016746">
    <property type="term" value="F:acyltransferase activity"/>
    <property type="evidence" value="ECO:0007669"/>
    <property type="project" value="UniProtKB-KW"/>
</dbReference>
<dbReference type="PANTHER" id="PTHR40074">
    <property type="entry name" value="O-ACETYLTRANSFERASE WECH"/>
    <property type="match status" value="1"/>
</dbReference>
<evidence type="ECO:0000256" key="4">
    <source>
        <dbReference type="ARBA" id="ARBA00022692"/>
    </source>
</evidence>
<gene>
    <name evidence="10" type="ORF">GII31_19700</name>
</gene>
<keyword evidence="5 8" id="KW-1133">Transmembrane helix</keyword>
<feature type="transmembrane region" description="Helical" evidence="8">
    <location>
        <begin position="464"/>
        <end position="484"/>
    </location>
</feature>
<keyword evidence="4 8" id="KW-0812">Transmembrane</keyword>
<dbReference type="Proteomes" id="UP001059836">
    <property type="component" value="Chromosome"/>
</dbReference>
<protein>
    <submittedName>
        <fullName evidence="10">Acyltransferase family protein</fullName>
    </submittedName>
</protein>
<feature type="transmembrane region" description="Helical" evidence="8">
    <location>
        <begin position="326"/>
        <end position="348"/>
    </location>
</feature>
<name>A0ABX6INU4_9ACTN</name>
<evidence type="ECO:0000256" key="8">
    <source>
        <dbReference type="SAM" id="Phobius"/>
    </source>
</evidence>
<evidence type="ECO:0000313" key="10">
    <source>
        <dbReference type="EMBL" id="QHN36791.1"/>
    </source>
</evidence>
<feature type="transmembrane region" description="Helical" evidence="8">
    <location>
        <begin position="182"/>
        <end position="204"/>
    </location>
</feature>
<organism evidence="10 11">
    <name type="scientific">Gordonia pseudamarae</name>
    <dbReference type="NCBI Taxonomy" id="2831662"/>
    <lineage>
        <taxon>Bacteria</taxon>
        <taxon>Bacillati</taxon>
        <taxon>Actinomycetota</taxon>
        <taxon>Actinomycetes</taxon>
        <taxon>Mycobacteriales</taxon>
        <taxon>Gordoniaceae</taxon>
        <taxon>Gordonia</taxon>
    </lineage>
</organism>
<keyword evidence="6 8" id="KW-0472">Membrane</keyword>
<dbReference type="EMBL" id="CP045809">
    <property type="protein sequence ID" value="QHN36791.1"/>
    <property type="molecule type" value="Genomic_DNA"/>
</dbReference>
<comment type="similarity">
    <text evidence="2">Belongs to the acyltransferase 3 family.</text>
</comment>
<keyword evidence="10" id="KW-0012">Acyltransferase</keyword>
<feature type="transmembrane region" description="Helical" evidence="8">
    <location>
        <begin position="399"/>
        <end position="417"/>
    </location>
</feature>
<feature type="transmembrane region" description="Helical" evidence="8">
    <location>
        <begin position="126"/>
        <end position="143"/>
    </location>
</feature>
<proteinExistence type="inferred from homology"/>